<evidence type="ECO:0000313" key="3">
    <source>
        <dbReference type="Proteomes" id="UP001314170"/>
    </source>
</evidence>
<comment type="caution">
    <text evidence="2">The sequence shown here is derived from an EMBL/GenBank/DDBJ whole genome shotgun (WGS) entry which is preliminary data.</text>
</comment>
<organism evidence="2 3">
    <name type="scientific">Dovyalis caffra</name>
    <dbReference type="NCBI Taxonomy" id="77055"/>
    <lineage>
        <taxon>Eukaryota</taxon>
        <taxon>Viridiplantae</taxon>
        <taxon>Streptophyta</taxon>
        <taxon>Embryophyta</taxon>
        <taxon>Tracheophyta</taxon>
        <taxon>Spermatophyta</taxon>
        <taxon>Magnoliopsida</taxon>
        <taxon>eudicotyledons</taxon>
        <taxon>Gunneridae</taxon>
        <taxon>Pentapetalae</taxon>
        <taxon>rosids</taxon>
        <taxon>fabids</taxon>
        <taxon>Malpighiales</taxon>
        <taxon>Salicaceae</taxon>
        <taxon>Flacourtieae</taxon>
        <taxon>Dovyalis</taxon>
    </lineage>
</organism>
<dbReference type="EMBL" id="CAWUPB010000001">
    <property type="protein sequence ID" value="CAK7322399.1"/>
    <property type="molecule type" value="Genomic_DNA"/>
</dbReference>
<dbReference type="Proteomes" id="UP001314170">
    <property type="component" value="Unassembled WGS sequence"/>
</dbReference>
<dbReference type="AlphaFoldDB" id="A0AAV1QNA6"/>
<accession>A0AAV1QNA6</accession>
<proteinExistence type="predicted"/>
<protein>
    <submittedName>
        <fullName evidence="2">Uncharacterized protein</fullName>
    </submittedName>
</protein>
<feature type="region of interest" description="Disordered" evidence="1">
    <location>
        <begin position="1"/>
        <end position="27"/>
    </location>
</feature>
<sequence length="108" mass="11932">MALQILSHRDGVRRRTNEGSGEVTSFPGFVRLPPVPGLVVGLCSLELGESEHHRILTKEAGFMSIESKVETKKSSRPTKATRCKGRCPNLNKGEEVKQRDLGLFKDEA</sequence>
<gene>
    <name evidence="2" type="ORF">DCAF_LOCUS5</name>
</gene>
<keyword evidence="3" id="KW-1185">Reference proteome</keyword>
<feature type="compositionally biased region" description="Basic and acidic residues" evidence="1">
    <location>
        <begin position="7"/>
        <end position="17"/>
    </location>
</feature>
<name>A0AAV1QNA6_9ROSI</name>
<evidence type="ECO:0000256" key="1">
    <source>
        <dbReference type="SAM" id="MobiDB-lite"/>
    </source>
</evidence>
<evidence type="ECO:0000313" key="2">
    <source>
        <dbReference type="EMBL" id="CAK7322399.1"/>
    </source>
</evidence>
<reference evidence="2 3" key="1">
    <citation type="submission" date="2024-01" db="EMBL/GenBank/DDBJ databases">
        <authorList>
            <person name="Waweru B."/>
        </authorList>
    </citation>
    <scope>NUCLEOTIDE SEQUENCE [LARGE SCALE GENOMIC DNA]</scope>
</reference>